<evidence type="ECO:0000313" key="3">
    <source>
        <dbReference type="Proteomes" id="UP000807353"/>
    </source>
</evidence>
<dbReference type="PANTHER" id="PTHR43433">
    <property type="entry name" value="HYDROLASE, ALPHA/BETA FOLD FAMILY PROTEIN"/>
    <property type="match status" value="1"/>
</dbReference>
<dbReference type="AlphaFoldDB" id="A0A9P5YG29"/>
<evidence type="ECO:0000313" key="2">
    <source>
        <dbReference type="EMBL" id="KAF9469292.1"/>
    </source>
</evidence>
<comment type="caution">
    <text evidence="2">The sequence shown here is derived from an EMBL/GenBank/DDBJ whole genome shotgun (WGS) entry which is preliminary data.</text>
</comment>
<dbReference type="Pfam" id="PF12697">
    <property type="entry name" value="Abhydrolase_6"/>
    <property type="match status" value="1"/>
</dbReference>
<dbReference type="InterPro" id="IPR029058">
    <property type="entry name" value="AB_hydrolase_fold"/>
</dbReference>
<dbReference type="OrthoDB" id="8119704at2759"/>
<organism evidence="2 3">
    <name type="scientific">Collybia nuda</name>
    <dbReference type="NCBI Taxonomy" id="64659"/>
    <lineage>
        <taxon>Eukaryota</taxon>
        <taxon>Fungi</taxon>
        <taxon>Dikarya</taxon>
        <taxon>Basidiomycota</taxon>
        <taxon>Agaricomycotina</taxon>
        <taxon>Agaricomycetes</taxon>
        <taxon>Agaricomycetidae</taxon>
        <taxon>Agaricales</taxon>
        <taxon>Tricholomatineae</taxon>
        <taxon>Clitocybaceae</taxon>
        <taxon>Collybia</taxon>
    </lineage>
</organism>
<proteinExistence type="predicted"/>
<keyword evidence="3" id="KW-1185">Reference proteome</keyword>
<protein>
    <submittedName>
        <fullName evidence="2">Alpha/Beta hydrolase protein</fullName>
    </submittedName>
</protein>
<dbReference type="Proteomes" id="UP000807353">
    <property type="component" value="Unassembled WGS sequence"/>
</dbReference>
<evidence type="ECO:0000259" key="1">
    <source>
        <dbReference type="Pfam" id="PF12697"/>
    </source>
</evidence>
<dbReference type="SUPFAM" id="SSF53474">
    <property type="entry name" value="alpha/beta-Hydrolases"/>
    <property type="match status" value="1"/>
</dbReference>
<dbReference type="GO" id="GO:0016787">
    <property type="term" value="F:hydrolase activity"/>
    <property type="evidence" value="ECO:0007669"/>
    <property type="project" value="UniProtKB-KW"/>
</dbReference>
<dbReference type="PANTHER" id="PTHR43433:SF5">
    <property type="entry name" value="AB HYDROLASE-1 DOMAIN-CONTAINING PROTEIN"/>
    <property type="match status" value="1"/>
</dbReference>
<reference evidence="2" key="1">
    <citation type="submission" date="2020-11" db="EMBL/GenBank/DDBJ databases">
        <authorList>
            <consortium name="DOE Joint Genome Institute"/>
            <person name="Ahrendt S."/>
            <person name="Riley R."/>
            <person name="Andreopoulos W."/>
            <person name="Labutti K."/>
            <person name="Pangilinan J."/>
            <person name="Ruiz-Duenas F.J."/>
            <person name="Barrasa J.M."/>
            <person name="Sanchez-Garcia M."/>
            <person name="Camarero S."/>
            <person name="Miyauchi S."/>
            <person name="Serrano A."/>
            <person name="Linde D."/>
            <person name="Babiker R."/>
            <person name="Drula E."/>
            <person name="Ayuso-Fernandez I."/>
            <person name="Pacheco R."/>
            <person name="Padilla G."/>
            <person name="Ferreira P."/>
            <person name="Barriuso J."/>
            <person name="Kellner H."/>
            <person name="Castanera R."/>
            <person name="Alfaro M."/>
            <person name="Ramirez L."/>
            <person name="Pisabarro A.G."/>
            <person name="Kuo A."/>
            <person name="Tritt A."/>
            <person name="Lipzen A."/>
            <person name="He G."/>
            <person name="Yan M."/>
            <person name="Ng V."/>
            <person name="Cullen D."/>
            <person name="Martin F."/>
            <person name="Rosso M.-N."/>
            <person name="Henrissat B."/>
            <person name="Hibbett D."/>
            <person name="Martinez A.T."/>
            <person name="Grigoriev I.V."/>
        </authorList>
    </citation>
    <scope>NUCLEOTIDE SEQUENCE</scope>
    <source>
        <strain evidence="2">CBS 247.69</strain>
    </source>
</reference>
<dbReference type="EMBL" id="MU150230">
    <property type="protein sequence ID" value="KAF9469292.1"/>
    <property type="molecule type" value="Genomic_DNA"/>
</dbReference>
<accession>A0A9P5YG29</accession>
<feature type="domain" description="AB hydrolase-1" evidence="1">
    <location>
        <begin position="34"/>
        <end position="255"/>
    </location>
</feature>
<dbReference type="InterPro" id="IPR050471">
    <property type="entry name" value="AB_hydrolase"/>
</dbReference>
<dbReference type="InterPro" id="IPR000073">
    <property type="entry name" value="AB_hydrolase_1"/>
</dbReference>
<name>A0A9P5YG29_9AGAR</name>
<keyword evidence="2" id="KW-0378">Hydrolase</keyword>
<gene>
    <name evidence="2" type="ORF">BDZ94DRAFT_1244139</name>
</gene>
<sequence length="317" mass="36057">MISNNTHSTLVLEDGAQLAYEVLGSHHIESQEPIVLIGGMSSLRGDWERLAASLAVKRPVLLFDHRGMGDSTLSPGKEEVITMESLARDLLFLLCTLGWRRLSLCGFSMGGVVTQQLLFLPYLSSNPTQLPFHVTHVLLTGTLCSVLRDPRFGLRVDTSVPDRPRTYEEKKEIARPTLEATFDPRWMADTTNTQRFDWWLNRMISGRPTHVILMQGRALNRFTFDGFHDKLPKDMQFLIIHGKEDKIVPSYCGEEILQRIPWAKTVKVGQSPGEIPSLDFGHIWFEYFDIQVWYDVVNEFLKEGEARTPPGGYIARL</sequence>
<dbReference type="Gene3D" id="3.40.50.1820">
    <property type="entry name" value="alpha/beta hydrolase"/>
    <property type="match status" value="1"/>
</dbReference>